<dbReference type="PIRSF" id="PIRSF005902">
    <property type="entry name" value="DNase_TatD"/>
    <property type="match status" value="1"/>
</dbReference>
<name>A0A1T5HVU2_9GAMM</name>
<dbReference type="AlphaFoldDB" id="A0A1T5HVU2"/>
<sequence length="259" mass="28944">MITDIHCHLESVAPENIVSFIAAGNKIGAVSMTLNSAQQLLKLKRQYPNSIELFLGIHPEVTPDEMMIEAVIALIHQHHTLLSGIGEIGIPFFYLDDKTATEKRHIKQQGAQLMARFVAIAADYDLPVNLHVVEDDIALALPILQQYDVEGALFHWYEGTATQLALLQQQGHFISVSPWIFVDDHYWQFVQNIPLSMMLVESDAPCKYNGEVGDPSMVVAVIAALAKHHQISIAQLTAILTVNTQRYLRKEGKKVKMVK</sequence>
<dbReference type="Proteomes" id="UP000189966">
    <property type="component" value="Unassembled WGS sequence"/>
</dbReference>
<dbReference type="EC" id="3.1.21.-" evidence="2"/>
<dbReference type="OrthoDB" id="9775608at2"/>
<keyword evidence="1" id="KW-0479">Metal-binding</keyword>
<protein>
    <submittedName>
        <fullName evidence="2">Tat-linked quality control protein TatD</fullName>
        <ecNumber evidence="2">3.1.21.-</ecNumber>
    </submittedName>
</protein>
<evidence type="ECO:0000313" key="3">
    <source>
        <dbReference type="Proteomes" id="UP000189966"/>
    </source>
</evidence>
<dbReference type="EMBL" id="FUZI01000001">
    <property type="protein sequence ID" value="SKC30886.1"/>
    <property type="molecule type" value="Genomic_DNA"/>
</dbReference>
<dbReference type="Pfam" id="PF01026">
    <property type="entry name" value="TatD_DNase"/>
    <property type="match status" value="1"/>
</dbReference>
<dbReference type="InterPro" id="IPR001130">
    <property type="entry name" value="TatD-like"/>
</dbReference>
<organism evidence="2 3">
    <name type="scientific">Photobacterium piscicola</name>
    <dbReference type="NCBI Taxonomy" id="1378299"/>
    <lineage>
        <taxon>Bacteria</taxon>
        <taxon>Pseudomonadati</taxon>
        <taxon>Pseudomonadota</taxon>
        <taxon>Gammaproteobacteria</taxon>
        <taxon>Vibrionales</taxon>
        <taxon>Vibrionaceae</taxon>
        <taxon>Photobacterium</taxon>
    </lineage>
</organism>
<evidence type="ECO:0000313" key="2">
    <source>
        <dbReference type="EMBL" id="SKC30886.1"/>
    </source>
</evidence>
<reference evidence="2 3" key="1">
    <citation type="submission" date="2017-02" db="EMBL/GenBank/DDBJ databases">
        <authorList>
            <person name="Peterson S.W."/>
        </authorList>
    </citation>
    <scope>NUCLEOTIDE SEQUENCE [LARGE SCALE GENOMIC DNA]</scope>
    <source>
        <strain evidence="3">type strain: NCCB 100098</strain>
    </source>
</reference>
<feature type="binding site" evidence="1">
    <location>
        <position position="155"/>
    </location>
    <ligand>
        <name>a divalent metal cation</name>
        <dbReference type="ChEBI" id="CHEBI:60240"/>
        <label>2</label>
    </ligand>
</feature>
<dbReference type="Gene3D" id="3.20.20.140">
    <property type="entry name" value="Metal-dependent hydrolases"/>
    <property type="match status" value="1"/>
</dbReference>
<keyword evidence="2" id="KW-0378">Hydrolase</keyword>
<proteinExistence type="predicted"/>
<feature type="binding site" evidence="1">
    <location>
        <position position="131"/>
    </location>
    <ligand>
        <name>a divalent metal cation</name>
        <dbReference type="ChEBI" id="CHEBI:60240"/>
        <label>2</label>
    </ligand>
</feature>
<dbReference type="RefSeq" id="WP_080155738.1">
    <property type="nucleotide sequence ID" value="NZ_CP175535.1"/>
</dbReference>
<dbReference type="PANTHER" id="PTHR46124:SF2">
    <property type="entry name" value="D-AMINOACYL-TRNA DEACYLASE"/>
    <property type="match status" value="1"/>
</dbReference>
<accession>A0A1T5HVU2</accession>
<dbReference type="GO" id="GO:0046872">
    <property type="term" value="F:metal ion binding"/>
    <property type="evidence" value="ECO:0007669"/>
    <property type="project" value="UniProtKB-KW"/>
</dbReference>
<feature type="binding site" evidence="1">
    <location>
        <position position="203"/>
    </location>
    <ligand>
        <name>a divalent metal cation</name>
        <dbReference type="ChEBI" id="CHEBI:60240"/>
        <label>1</label>
    </ligand>
</feature>
<dbReference type="SUPFAM" id="SSF51556">
    <property type="entry name" value="Metallo-dependent hydrolases"/>
    <property type="match status" value="1"/>
</dbReference>
<gene>
    <name evidence="2" type="primary">tatD_1</name>
    <name evidence="2" type="ORF">CZ809_00363</name>
</gene>
<dbReference type="GO" id="GO:0016788">
    <property type="term" value="F:hydrolase activity, acting on ester bonds"/>
    <property type="evidence" value="ECO:0007669"/>
    <property type="project" value="InterPro"/>
</dbReference>
<feature type="binding site" evidence="1">
    <location>
        <position position="87"/>
    </location>
    <ligand>
        <name>a divalent metal cation</name>
        <dbReference type="ChEBI" id="CHEBI:60240"/>
        <label>1</label>
    </ligand>
</feature>
<feature type="binding site" evidence="1">
    <location>
        <position position="8"/>
    </location>
    <ligand>
        <name>a divalent metal cation</name>
        <dbReference type="ChEBI" id="CHEBI:60240"/>
        <label>1</label>
    </ligand>
</feature>
<feature type="binding site" evidence="1">
    <location>
        <position position="6"/>
    </location>
    <ligand>
        <name>a divalent metal cation</name>
        <dbReference type="ChEBI" id="CHEBI:60240"/>
        <label>1</label>
    </ligand>
</feature>
<dbReference type="PANTHER" id="PTHR46124">
    <property type="entry name" value="D-AMINOACYL-TRNA DEACYLASE"/>
    <property type="match status" value="1"/>
</dbReference>
<dbReference type="InterPro" id="IPR032466">
    <property type="entry name" value="Metal_Hydrolase"/>
</dbReference>
<evidence type="ECO:0000256" key="1">
    <source>
        <dbReference type="PIRSR" id="PIRSR005902-1"/>
    </source>
</evidence>